<dbReference type="Proteomes" id="UP000001070">
    <property type="component" value="Unassembled WGS sequence"/>
</dbReference>
<protein>
    <submittedName>
        <fullName evidence="2">GH17483</fullName>
    </submittedName>
</protein>
<evidence type="ECO:0000313" key="2">
    <source>
        <dbReference type="EMBL" id="EDV91515.1"/>
    </source>
</evidence>
<dbReference type="InParanoid" id="B4JTT6"/>
<evidence type="ECO:0000313" key="3">
    <source>
        <dbReference type="Proteomes" id="UP000001070"/>
    </source>
</evidence>
<dbReference type="eggNOG" id="ENOG502T9A7">
    <property type="taxonomic scope" value="Eukaryota"/>
</dbReference>
<keyword evidence="3" id="KW-1185">Reference proteome</keyword>
<name>B4JTT6_DROGR</name>
<sequence length="291" mass="33397">MGVILNFVRRICDYALGNSKKKRRVTFTRSAINRDRERILESIALAIPLENFLNDLLLAKLEEPGRVRVTACQLSQLRKTALRKWNELPEEQKEKYMRLALNPIDMRCPPTDISDLAHLVLESRRTARGRRPTSRKRKIQRKMICKRRRNKSFHGLQSLLHLSPSHADLAIAAPTEVHKLSTEQECRSCQAFNLAQSEPLPRQSRKSTRKKKTTSGSKRKIHHKTNWKRPGSRSNTAFDSIHYQTLRSVPSNCQAHRSGQEMELPAAEAEAAAAAAAPWTQLKRKIRRVAF</sequence>
<organism evidence="3">
    <name type="scientific">Drosophila grimshawi</name>
    <name type="common">Hawaiian fruit fly</name>
    <name type="synonym">Idiomyia grimshawi</name>
    <dbReference type="NCBI Taxonomy" id="7222"/>
    <lineage>
        <taxon>Eukaryota</taxon>
        <taxon>Metazoa</taxon>
        <taxon>Ecdysozoa</taxon>
        <taxon>Arthropoda</taxon>
        <taxon>Hexapoda</taxon>
        <taxon>Insecta</taxon>
        <taxon>Pterygota</taxon>
        <taxon>Neoptera</taxon>
        <taxon>Endopterygota</taxon>
        <taxon>Diptera</taxon>
        <taxon>Brachycera</taxon>
        <taxon>Muscomorpha</taxon>
        <taxon>Ephydroidea</taxon>
        <taxon>Drosophilidae</taxon>
        <taxon>Drosophila</taxon>
        <taxon>Hawaiian Drosophila</taxon>
    </lineage>
</organism>
<dbReference type="AlphaFoldDB" id="B4JTT6"/>
<feature type="compositionally biased region" description="Basic residues" evidence="1">
    <location>
        <begin position="203"/>
        <end position="231"/>
    </location>
</feature>
<reference evidence="2 3" key="1">
    <citation type="journal article" date="2007" name="Nature">
        <title>Evolution of genes and genomes on the Drosophila phylogeny.</title>
        <authorList>
            <consortium name="Drosophila 12 Genomes Consortium"/>
            <person name="Clark A.G."/>
            <person name="Eisen M.B."/>
            <person name="Smith D.R."/>
            <person name="Bergman C.M."/>
            <person name="Oliver B."/>
            <person name="Markow T.A."/>
            <person name="Kaufman T.C."/>
            <person name="Kellis M."/>
            <person name="Gelbart W."/>
            <person name="Iyer V.N."/>
            <person name="Pollard D.A."/>
            <person name="Sackton T.B."/>
            <person name="Larracuente A.M."/>
            <person name="Singh N.D."/>
            <person name="Abad J.P."/>
            <person name="Abt D.N."/>
            <person name="Adryan B."/>
            <person name="Aguade M."/>
            <person name="Akashi H."/>
            <person name="Anderson W.W."/>
            <person name="Aquadro C.F."/>
            <person name="Ardell D.H."/>
            <person name="Arguello R."/>
            <person name="Artieri C.G."/>
            <person name="Barbash D.A."/>
            <person name="Barker D."/>
            <person name="Barsanti P."/>
            <person name="Batterham P."/>
            <person name="Batzoglou S."/>
            <person name="Begun D."/>
            <person name="Bhutkar A."/>
            <person name="Blanco E."/>
            <person name="Bosak S.A."/>
            <person name="Bradley R.K."/>
            <person name="Brand A.D."/>
            <person name="Brent M.R."/>
            <person name="Brooks A.N."/>
            <person name="Brown R.H."/>
            <person name="Butlin R.K."/>
            <person name="Caggese C."/>
            <person name="Calvi B.R."/>
            <person name="Bernardo de Carvalho A."/>
            <person name="Caspi A."/>
            <person name="Castrezana S."/>
            <person name="Celniker S.E."/>
            <person name="Chang J.L."/>
            <person name="Chapple C."/>
            <person name="Chatterji S."/>
            <person name="Chinwalla A."/>
            <person name="Civetta A."/>
            <person name="Clifton S.W."/>
            <person name="Comeron J.M."/>
            <person name="Costello J.C."/>
            <person name="Coyne J.A."/>
            <person name="Daub J."/>
            <person name="David R.G."/>
            <person name="Delcher A.L."/>
            <person name="Delehaunty K."/>
            <person name="Do C.B."/>
            <person name="Ebling H."/>
            <person name="Edwards K."/>
            <person name="Eickbush T."/>
            <person name="Evans J.D."/>
            <person name="Filipski A."/>
            <person name="Findeiss S."/>
            <person name="Freyhult E."/>
            <person name="Fulton L."/>
            <person name="Fulton R."/>
            <person name="Garcia A.C."/>
            <person name="Gardiner A."/>
            <person name="Garfield D.A."/>
            <person name="Garvin B.E."/>
            <person name="Gibson G."/>
            <person name="Gilbert D."/>
            <person name="Gnerre S."/>
            <person name="Godfrey J."/>
            <person name="Good R."/>
            <person name="Gotea V."/>
            <person name="Gravely B."/>
            <person name="Greenberg A.J."/>
            <person name="Griffiths-Jones S."/>
            <person name="Gross S."/>
            <person name="Guigo R."/>
            <person name="Gustafson E.A."/>
            <person name="Haerty W."/>
            <person name="Hahn M.W."/>
            <person name="Halligan D.L."/>
            <person name="Halpern A.L."/>
            <person name="Halter G.M."/>
            <person name="Han M.V."/>
            <person name="Heger A."/>
            <person name="Hillier L."/>
            <person name="Hinrichs A.S."/>
            <person name="Holmes I."/>
            <person name="Hoskins R.A."/>
            <person name="Hubisz M.J."/>
            <person name="Hultmark D."/>
            <person name="Huntley M.A."/>
            <person name="Jaffe D.B."/>
            <person name="Jagadeeshan S."/>
            <person name="Jeck W.R."/>
            <person name="Johnson J."/>
            <person name="Jones C.D."/>
            <person name="Jordan W.C."/>
            <person name="Karpen G.H."/>
            <person name="Kataoka E."/>
            <person name="Keightley P.D."/>
            <person name="Kheradpour P."/>
            <person name="Kirkness E.F."/>
            <person name="Koerich L.B."/>
            <person name="Kristiansen K."/>
            <person name="Kudrna D."/>
            <person name="Kulathinal R.J."/>
            <person name="Kumar S."/>
            <person name="Kwok R."/>
            <person name="Lander E."/>
            <person name="Langley C.H."/>
            <person name="Lapoint R."/>
            <person name="Lazzaro B.P."/>
            <person name="Lee S.J."/>
            <person name="Levesque L."/>
            <person name="Li R."/>
            <person name="Lin C.F."/>
            <person name="Lin M.F."/>
            <person name="Lindblad-Toh K."/>
            <person name="Llopart A."/>
            <person name="Long M."/>
            <person name="Low L."/>
            <person name="Lozovsky E."/>
            <person name="Lu J."/>
            <person name="Luo M."/>
            <person name="Machado C.A."/>
            <person name="Makalowski W."/>
            <person name="Marzo M."/>
            <person name="Matsuda M."/>
            <person name="Matzkin L."/>
            <person name="McAllister B."/>
            <person name="McBride C.S."/>
            <person name="McKernan B."/>
            <person name="McKernan K."/>
            <person name="Mendez-Lago M."/>
            <person name="Minx P."/>
            <person name="Mollenhauer M.U."/>
            <person name="Montooth K."/>
            <person name="Mount S.M."/>
            <person name="Mu X."/>
            <person name="Myers E."/>
            <person name="Negre B."/>
            <person name="Newfeld S."/>
            <person name="Nielsen R."/>
            <person name="Noor M.A."/>
            <person name="O'Grady P."/>
            <person name="Pachter L."/>
            <person name="Papaceit M."/>
            <person name="Parisi M.J."/>
            <person name="Parisi M."/>
            <person name="Parts L."/>
            <person name="Pedersen J.S."/>
            <person name="Pesole G."/>
            <person name="Phillippy A.M."/>
            <person name="Ponting C.P."/>
            <person name="Pop M."/>
            <person name="Porcelli D."/>
            <person name="Powell J.R."/>
            <person name="Prohaska S."/>
            <person name="Pruitt K."/>
            <person name="Puig M."/>
            <person name="Quesneville H."/>
            <person name="Ram K.R."/>
            <person name="Rand D."/>
            <person name="Rasmussen M.D."/>
            <person name="Reed L.K."/>
            <person name="Reenan R."/>
            <person name="Reily A."/>
            <person name="Remington K.A."/>
            <person name="Rieger T.T."/>
            <person name="Ritchie M.G."/>
            <person name="Robin C."/>
            <person name="Rogers Y.H."/>
            <person name="Rohde C."/>
            <person name="Rozas J."/>
            <person name="Rubenfield M.J."/>
            <person name="Ruiz A."/>
            <person name="Russo S."/>
            <person name="Salzberg S.L."/>
            <person name="Sanchez-Gracia A."/>
            <person name="Saranga D.J."/>
            <person name="Sato H."/>
            <person name="Schaeffer S.W."/>
            <person name="Schatz M.C."/>
            <person name="Schlenke T."/>
            <person name="Schwartz R."/>
            <person name="Segarra C."/>
            <person name="Singh R.S."/>
            <person name="Sirot L."/>
            <person name="Sirota M."/>
            <person name="Sisneros N.B."/>
            <person name="Smith C.D."/>
            <person name="Smith T.F."/>
            <person name="Spieth J."/>
            <person name="Stage D.E."/>
            <person name="Stark A."/>
            <person name="Stephan W."/>
            <person name="Strausberg R.L."/>
            <person name="Strempel S."/>
            <person name="Sturgill D."/>
            <person name="Sutton G."/>
            <person name="Sutton G.G."/>
            <person name="Tao W."/>
            <person name="Teichmann S."/>
            <person name="Tobari Y.N."/>
            <person name="Tomimura Y."/>
            <person name="Tsolas J.M."/>
            <person name="Valente V.L."/>
            <person name="Venter E."/>
            <person name="Venter J.C."/>
            <person name="Vicario S."/>
            <person name="Vieira F.G."/>
            <person name="Vilella A.J."/>
            <person name="Villasante A."/>
            <person name="Walenz B."/>
            <person name="Wang J."/>
            <person name="Wasserman M."/>
            <person name="Watts T."/>
            <person name="Wilson D."/>
            <person name="Wilson R.K."/>
            <person name="Wing R.A."/>
            <person name="Wolfner M.F."/>
            <person name="Wong A."/>
            <person name="Wong G.K."/>
            <person name="Wu C.I."/>
            <person name="Wu G."/>
            <person name="Yamamoto D."/>
            <person name="Yang H.P."/>
            <person name="Yang S.P."/>
            <person name="Yorke J.A."/>
            <person name="Yoshida K."/>
            <person name="Zdobnov E."/>
            <person name="Zhang P."/>
            <person name="Zhang Y."/>
            <person name="Zimin A.V."/>
            <person name="Baldwin J."/>
            <person name="Abdouelleil A."/>
            <person name="Abdulkadir J."/>
            <person name="Abebe A."/>
            <person name="Abera B."/>
            <person name="Abreu J."/>
            <person name="Acer S.C."/>
            <person name="Aftuck L."/>
            <person name="Alexander A."/>
            <person name="An P."/>
            <person name="Anderson E."/>
            <person name="Anderson S."/>
            <person name="Arachi H."/>
            <person name="Azer M."/>
            <person name="Bachantsang P."/>
            <person name="Barry A."/>
            <person name="Bayul T."/>
            <person name="Berlin A."/>
            <person name="Bessette D."/>
            <person name="Bloom T."/>
            <person name="Blye J."/>
            <person name="Boguslavskiy L."/>
            <person name="Bonnet C."/>
            <person name="Boukhgalter B."/>
            <person name="Bourzgui I."/>
            <person name="Brown A."/>
            <person name="Cahill P."/>
            <person name="Channer S."/>
            <person name="Cheshatsang Y."/>
            <person name="Chuda L."/>
            <person name="Citroen M."/>
            <person name="Collymore A."/>
            <person name="Cooke P."/>
            <person name="Costello M."/>
            <person name="D'Aco K."/>
            <person name="Daza R."/>
            <person name="De Haan G."/>
            <person name="DeGray S."/>
            <person name="DeMaso C."/>
            <person name="Dhargay N."/>
            <person name="Dooley K."/>
            <person name="Dooley E."/>
            <person name="Doricent M."/>
            <person name="Dorje P."/>
            <person name="Dorjee K."/>
            <person name="Dupes A."/>
            <person name="Elong R."/>
            <person name="Falk J."/>
            <person name="Farina A."/>
            <person name="Faro S."/>
            <person name="Ferguson D."/>
            <person name="Fisher S."/>
            <person name="Foley C.D."/>
            <person name="Franke A."/>
            <person name="Friedrich D."/>
            <person name="Gadbois L."/>
            <person name="Gearin G."/>
            <person name="Gearin C.R."/>
            <person name="Giannoukos G."/>
            <person name="Goode T."/>
            <person name="Graham J."/>
            <person name="Grandbois E."/>
            <person name="Grewal S."/>
            <person name="Gyaltsen K."/>
            <person name="Hafez N."/>
            <person name="Hagos B."/>
            <person name="Hall J."/>
            <person name="Henson C."/>
            <person name="Hollinger A."/>
            <person name="Honan T."/>
            <person name="Huard M.D."/>
            <person name="Hughes L."/>
            <person name="Hurhula B."/>
            <person name="Husby M.E."/>
            <person name="Kamat A."/>
            <person name="Kanga B."/>
            <person name="Kashin S."/>
            <person name="Khazanovich D."/>
            <person name="Kisner P."/>
            <person name="Lance K."/>
            <person name="Lara M."/>
            <person name="Lee W."/>
            <person name="Lennon N."/>
            <person name="Letendre F."/>
            <person name="LeVine R."/>
            <person name="Lipovsky A."/>
            <person name="Liu X."/>
            <person name="Liu J."/>
            <person name="Liu S."/>
            <person name="Lokyitsang T."/>
            <person name="Lokyitsang Y."/>
            <person name="Lubonja R."/>
            <person name="Lui A."/>
            <person name="MacDonald P."/>
            <person name="Magnisalis V."/>
            <person name="Maru K."/>
            <person name="Matthews C."/>
            <person name="McCusker W."/>
            <person name="McDonough S."/>
            <person name="Mehta T."/>
            <person name="Meldrim J."/>
            <person name="Meneus L."/>
            <person name="Mihai O."/>
            <person name="Mihalev A."/>
            <person name="Mihova T."/>
            <person name="Mittelman R."/>
            <person name="Mlenga V."/>
            <person name="Montmayeur A."/>
            <person name="Mulrain L."/>
            <person name="Navidi A."/>
            <person name="Naylor J."/>
            <person name="Negash T."/>
            <person name="Nguyen T."/>
            <person name="Nguyen N."/>
            <person name="Nicol R."/>
            <person name="Norbu C."/>
            <person name="Norbu N."/>
            <person name="Novod N."/>
            <person name="O'Neill B."/>
            <person name="Osman S."/>
            <person name="Markiewicz E."/>
            <person name="Oyono O.L."/>
            <person name="Patti C."/>
            <person name="Phunkhang P."/>
            <person name="Pierre F."/>
            <person name="Priest M."/>
            <person name="Raghuraman S."/>
            <person name="Rege F."/>
            <person name="Reyes R."/>
            <person name="Rise C."/>
            <person name="Rogov P."/>
            <person name="Ross K."/>
            <person name="Ryan E."/>
            <person name="Settipalli S."/>
            <person name="Shea T."/>
            <person name="Sherpa N."/>
            <person name="Shi L."/>
            <person name="Shih D."/>
            <person name="Sparrow T."/>
            <person name="Spaulding J."/>
            <person name="Stalker J."/>
            <person name="Stange-Thomann N."/>
            <person name="Stavropoulos S."/>
            <person name="Stone C."/>
            <person name="Strader C."/>
            <person name="Tesfaye S."/>
            <person name="Thomson T."/>
            <person name="Thoulutsang Y."/>
            <person name="Thoulutsang D."/>
            <person name="Topham K."/>
            <person name="Topping I."/>
            <person name="Tsamla T."/>
            <person name="Vassiliev H."/>
            <person name="Vo A."/>
            <person name="Wangchuk T."/>
            <person name="Wangdi T."/>
            <person name="Weiand M."/>
            <person name="Wilkinson J."/>
            <person name="Wilson A."/>
            <person name="Yadav S."/>
            <person name="Young G."/>
            <person name="Yu Q."/>
            <person name="Zembek L."/>
            <person name="Zhong D."/>
            <person name="Zimmer A."/>
            <person name="Zwirko Z."/>
            <person name="Jaffe D.B."/>
            <person name="Alvarez P."/>
            <person name="Brockman W."/>
            <person name="Butler J."/>
            <person name="Chin C."/>
            <person name="Gnerre S."/>
            <person name="Grabherr M."/>
            <person name="Kleber M."/>
            <person name="Mauceli E."/>
            <person name="MacCallum I."/>
        </authorList>
    </citation>
    <scope>NUCLEOTIDE SEQUENCE [LARGE SCALE GENOMIC DNA]</scope>
    <source>
        <strain evidence="3">Tucson 15287-2541.00</strain>
    </source>
</reference>
<evidence type="ECO:0000256" key="1">
    <source>
        <dbReference type="SAM" id="MobiDB-lite"/>
    </source>
</evidence>
<accession>B4JTT6</accession>
<dbReference type="HOGENOM" id="CLU_957341_0_0_1"/>
<dbReference type="EMBL" id="CH916374">
    <property type="protein sequence ID" value="EDV91515.1"/>
    <property type="molecule type" value="Genomic_DNA"/>
</dbReference>
<proteinExistence type="predicted"/>
<gene>
    <name evidence="2" type="primary">Dgri\GH17483</name>
    <name evidence="2" type="ORF">Dgri_GH17483</name>
</gene>
<feature type="region of interest" description="Disordered" evidence="1">
    <location>
        <begin position="197"/>
        <end position="235"/>
    </location>
</feature>